<dbReference type="GO" id="GO:0005741">
    <property type="term" value="C:mitochondrial outer membrane"/>
    <property type="evidence" value="ECO:0007669"/>
    <property type="project" value="TreeGrafter"/>
</dbReference>
<accession>A0AAW0V2B1</accession>
<comment type="similarity">
    <text evidence="2">Belongs to the Bcl-2 family.</text>
</comment>
<dbReference type="GO" id="GO:0097192">
    <property type="term" value="P:extrinsic apoptotic signaling pathway in absence of ligand"/>
    <property type="evidence" value="ECO:0007669"/>
    <property type="project" value="TreeGrafter"/>
</dbReference>
<gene>
    <name evidence="10" type="ORF">O3P69_007258</name>
</gene>
<dbReference type="InterPro" id="IPR002475">
    <property type="entry name" value="Bcl2-like"/>
</dbReference>
<dbReference type="GO" id="GO:0008630">
    <property type="term" value="P:intrinsic apoptotic signaling pathway in response to DNA damage"/>
    <property type="evidence" value="ECO:0007669"/>
    <property type="project" value="TreeGrafter"/>
</dbReference>
<feature type="region of interest" description="Disordered" evidence="7">
    <location>
        <begin position="66"/>
        <end position="116"/>
    </location>
</feature>
<dbReference type="InterPro" id="IPR026298">
    <property type="entry name" value="Bcl-2_fam"/>
</dbReference>
<dbReference type="PRINTS" id="PR01862">
    <property type="entry name" value="BCL2FAMILY"/>
</dbReference>
<protein>
    <recommendedName>
        <fullName evidence="9">Bcl-2 Bcl-2 homology region 1-3 domain-containing protein</fullName>
    </recommendedName>
</protein>
<dbReference type="Proteomes" id="UP001487740">
    <property type="component" value="Unassembled WGS sequence"/>
</dbReference>
<evidence type="ECO:0000256" key="8">
    <source>
        <dbReference type="SAM" id="Phobius"/>
    </source>
</evidence>
<dbReference type="EMBL" id="JARAKH010000002">
    <property type="protein sequence ID" value="KAK8406484.1"/>
    <property type="molecule type" value="Genomic_DNA"/>
</dbReference>
<dbReference type="AlphaFoldDB" id="A0AAW0V2B1"/>
<organism evidence="10 11">
    <name type="scientific">Scylla paramamosain</name>
    <name type="common">Mud crab</name>
    <dbReference type="NCBI Taxonomy" id="85552"/>
    <lineage>
        <taxon>Eukaryota</taxon>
        <taxon>Metazoa</taxon>
        <taxon>Ecdysozoa</taxon>
        <taxon>Arthropoda</taxon>
        <taxon>Crustacea</taxon>
        <taxon>Multicrustacea</taxon>
        <taxon>Malacostraca</taxon>
        <taxon>Eumalacostraca</taxon>
        <taxon>Eucarida</taxon>
        <taxon>Decapoda</taxon>
        <taxon>Pleocyemata</taxon>
        <taxon>Brachyura</taxon>
        <taxon>Eubrachyura</taxon>
        <taxon>Portunoidea</taxon>
        <taxon>Portunidae</taxon>
        <taxon>Portuninae</taxon>
        <taxon>Scylla</taxon>
    </lineage>
</organism>
<dbReference type="CDD" id="cd06845">
    <property type="entry name" value="Bcl-2_like"/>
    <property type="match status" value="1"/>
</dbReference>
<feature type="transmembrane region" description="Helical" evidence="8">
    <location>
        <begin position="374"/>
        <end position="398"/>
    </location>
</feature>
<evidence type="ECO:0000313" key="10">
    <source>
        <dbReference type="EMBL" id="KAK8406484.1"/>
    </source>
</evidence>
<evidence type="ECO:0000256" key="7">
    <source>
        <dbReference type="SAM" id="MobiDB-lite"/>
    </source>
</evidence>
<feature type="domain" description="Bcl-2 Bcl-2 homology region 1-3" evidence="9">
    <location>
        <begin position="255"/>
        <end position="357"/>
    </location>
</feature>
<dbReference type="Gene3D" id="1.10.437.10">
    <property type="entry name" value="Blc2-like"/>
    <property type="match status" value="1"/>
</dbReference>
<proteinExistence type="inferred from homology"/>
<keyword evidence="11" id="KW-1185">Reference proteome</keyword>
<comment type="caution">
    <text evidence="10">The sequence shown here is derived from an EMBL/GenBank/DDBJ whole genome shotgun (WGS) entry which is preliminary data.</text>
</comment>
<evidence type="ECO:0000256" key="6">
    <source>
        <dbReference type="ARBA" id="ARBA00023136"/>
    </source>
</evidence>
<feature type="compositionally biased region" description="Low complexity" evidence="7">
    <location>
        <begin position="83"/>
        <end position="116"/>
    </location>
</feature>
<evidence type="ECO:0000313" key="11">
    <source>
        <dbReference type="Proteomes" id="UP001487740"/>
    </source>
</evidence>
<evidence type="ECO:0000259" key="9">
    <source>
        <dbReference type="SMART" id="SM00337"/>
    </source>
</evidence>
<dbReference type="PANTHER" id="PTHR11256:SF48">
    <property type="entry name" value="BCL-2-RELATED OVARIAN KILLER PROTEIN"/>
    <property type="match status" value="1"/>
</dbReference>
<comment type="subcellular location">
    <subcellularLocation>
        <location evidence="1">Membrane</location>
        <topology evidence="1">Single-pass membrane protein</topology>
    </subcellularLocation>
</comment>
<reference evidence="10 11" key="1">
    <citation type="submission" date="2023-03" db="EMBL/GenBank/DDBJ databases">
        <title>High-quality genome of Scylla paramamosain provides insights in environmental adaptation.</title>
        <authorList>
            <person name="Zhang L."/>
        </authorList>
    </citation>
    <scope>NUCLEOTIDE SEQUENCE [LARGE SCALE GENOMIC DNA]</scope>
    <source>
        <strain evidence="10">LZ_2023a</strain>
        <tissue evidence="10">Muscle</tissue>
    </source>
</reference>
<keyword evidence="5 8" id="KW-1133">Transmembrane helix</keyword>
<dbReference type="PROSITE" id="PS50062">
    <property type="entry name" value="BCL2_FAMILY"/>
    <property type="match status" value="1"/>
</dbReference>
<keyword evidence="4" id="KW-0053">Apoptosis</keyword>
<sequence>MAGTLCPQPVPYVTTFTITATTTTITTTTAPAAAECRDARGHQSQRQSVLLRQWWGRGVATVSRRADGASSLASRSMLKEAEASPTSFTTATTTRTLPRATPAPATTSSNTRSTTTAHSNIMASLQLDALSRPSVGVGGSMGLRMRKSSMPIVSPRSLEIPVGHLPPKSLSRSGSPARRRFSNVSDVTRKISTTIGWRSVNVDAVVTQAKCLLTQYIRSRLKRAGLLHKKLGLQRLRSVANLAGGWEVCEVFPRVSGIGQELERTHPKLYSSVARQLSISLTSDKVVRSVIVQVANQVFLRGEVNWARIISLFAVAAGLASDCVKQGHPEYVAGVIDVMGLVTERHTAPWIASQGGWSSLLSWSQTPETEGSALQVLVLVVGGLIVAAFLLILALKFLGELVT</sequence>
<evidence type="ECO:0000256" key="1">
    <source>
        <dbReference type="ARBA" id="ARBA00004167"/>
    </source>
</evidence>
<dbReference type="SUPFAM" id="SSF56854">
    <property type="entry name" value="Bcl-2 inhibitors of programmed cell death"/>
    <property type="match status" value="1"/>
</dbReference>
<dbReference type="GO" id="GO:0001836">
    <property type="term" value="P:release of cytochrome c from mitochondria"/>
    <property type="evidence" value="ECO:0007669"/>
    <property type="project" value="TreeGrafter"/>
</dbReference>
<dbReference type="PROSITE" id="PS01258">
    <property type="entry name" value="BH2"/>
    <property type="match status" value="1"/>
</dbReference>
<dbReference type="SMART" id="SM00337">
    <property type="entry name" value="BCL"/>
    <property type="match status" value="1"/>
</dbReference>
<dbReference type="GO" id="GO:0042981">
    <property type="term" value="P:regulation of apoptotic process"/>
    <property type="evidence" value="ECO:0007669"/>
    <property type="project" value="InterPro"/>
</dbReference>
<dbReference type="Pfam" id="PF00452">
    <property type="entry name" value="Bcl-2"/>
    <property type="match status" value="1"/>
</dbReference>
<keyword evidence="3 8" id="KW-0812">Transmembrane</keyword>
<dbReference type="InterPro" id="IPR046371">
    <property type="entry name" value="Bcl-2_BH1-3"/>
</dbReference>
<dbReference type="GO" id="GO:0051400">
    <property type="term" value="F:BH domain binding"/>
    <property type="evidence" value="ECO:0007669"/>
    <property type="project" value="TreeGrafter"/>
</dbReference>
<evidence type="ECO:0000256" key="2">
    <source>
        <dbReference type="ARBA" id="ARBA00009458"/>
    </source>
</evidence>
<dbReference type="PANTHER" id="PTHR11256">
    <property type="entry name" value="BCL-2 RELATED"/>
    <property type="match status" value="1"/>
</dbReference>
<evidence type="ECO:0000256" key="5">
    <source>
        <dbReference type="ARBA" id="ARBA00022989"/>
    </source>
</evidence>
<keyword evidence="6 8" id="KW-0472">Membrane</keyword>
<dbReference type="InterPro" id="IPR036834">
    <property type="entry name" value="Bcl-2-like_sf"/>
</dbReference>
<name>A0AAW0V2B1_SCYPA</name>
<dbReference type="InterPro" id="IPR020726">
    <property type="entry name" value="Bcl2_BH2_motif_CS"/>
</dbReference>
<evidence type="ECO:0000256" key="4">
    <source>
        <dbReference type="ARBA" id="ARBA00022703"/>
    </source>
</evidence>
<evidence type="ECO:0000256" key="3">
    <source>
        <dbReference type="ARBA" id="ARBA00022692"/>
    </source>
</evidence>